<feature type="transmembrane region" description="Helical" evidence="6">
    <location>
        <begin position="201"/>
        <end position="224"/>
    </location>
</feature>
<dbReference type="AlphaFoldDB" id="A0A8J4TIL4"/>
<organism evidence="7 8">
    <name type="scientific">Paragonimus heterotremus</name>
    <dbReference type="NCBI Taxonomy" id="100268"/>
    <lineage>
        <taxon>Eukaryota</taxon>
        <taxon>Metazoa</taxon>
        <taxon>Spiralia</taxon>
        <taxon>Lophotrochozoa</taxon>
        <taxon>Platyhelminthes</taxon>
        <taxon>Trematoda</taxon>
        <taxon>Digenea</taxon>
        <taxon>Plagiorchiida</taxon>
        <taxon>Troglotremata</taxon>
        <taxon>Troglotrematidae</taxon>
        <taxon>Paragonimus</taxon>
    </lineage>
</organism>
<keyword evidence="8" id="KW-1185">Reference proteome</keyword>
<dbReference type="Pfam" id="PF03619">
    <property type="entry name" value="Solute_trans_a"/>
    <property type="match status" value="1"/>
</dbReference>
<keyword evidence="4 6" id="KW-0472">Membrane</keyword>
<sequence length="466" mass="53649">MSWRVWIKPAFISFYSVLLCIALPLLIIEFRKYSPTVVSAWFIGGMFVLGAVPISLWTILDHLIHYTKPYLQRHIIRILWMVPIYALDAWFALKFPAAAIYFDTLRECYEAYVIYNFLAFLLNYLRHEYPDIIYLVEQKPQVKHLPPLCCCKDWTMGRRFIDHCRHGALQYTVIRPITTVIALICDQFGVYGEGDFNFRQAFLYLTIINNISQVWALYCLILFYQCTKEELRPMSPVSKFLCVKFVVFMSFWQSILIFILAVTGVFKDVKIWEMHDVKSIGIVLQNFAICIEMFFAALAHHFSFSHQPYVDPDAAEVNCCTSWWSMWDVSDMRRDVFEHVRHVGHTVRYLGLSNHRTLLHRRYSIPRSGASEDDSLSGLMAGETNPLLHSFANAGSHSEVEKPVSYTDSDSLHSGSKHQDKSDTSSACDVEAVHESSDLPRELVSIVHATEPPANDKLSSPTCQDP</sequence>
<dbReference type="SMART" id="SM01417">
    <property type="entry name" value="Solute_trans_a"/>
    <property type="match status" value="1"/>
</dbReference>
<dbReference type="EMBL" id="LUCH01001954">
    <property type="protein sequence ID" value="KAF5402211.1"/>
    <property type="molecule type" value="Genomic_DNA"/>
</dbReference>
<evidence type="ECO:0000256" key="6">
    <source>
        <dbReference type="SAM" id="Phobius"/>
    </source>
</evidence>
<dbReference type="InterPro" id="IPR005178">
    <property type="entry name" value="Ostalpha/TMEM184C"/>
</dbReference>
<dbReference type="GO" id="GO:0016020">
    <property type="term" value="C:membrane"/>
    <property type="evidence" value="ECO:0007669"/>
    <property type="project" value="UniProtKB-SubCell"/>
</dbReference>
<dbReference type="PANTHER" id="PTHR23423">
    <property type="entry name" value="ORGANIC SOLUTE TRANSPORTER-RELATED"/>
    <property type="match status" value="1"/>
</dbReference>
<evidence type="ECO:0000256" key="2">
    <source>
        <dbReference type="ARBA" id="ARBA00022692"/>
    </source>
</evidence>
<evidence type="ECO:0000313" key="8">
    <source>
        <dbReference type="Proteomes" id="UP000748531"/>
    </source>
</evidence>
<protein>
    <submittedName>
        <fullName evidence="7">Organic solute transporter ostalpha</fullName>
    </submittedName>
</protein>
<accession>A0A8J4TIL4</accession>
<feature type="transmembrane region" description="Helical" evidence="6">
    <location>
        <begin position="80"/>
        <end position="102"/>
    </location>
</feature>
<reference evidence="7" key="1">
    <citation type="submission" date="2019-05" db="EMBL/GenBank/DDBJ databases">
        <title>Annotation for the trematode Paragonimus heterotremus.</title>
        <authorList>
            <person name="Choi Y.-J."/>
        </authorList>
    </citation>
    <scope>NUCLEOTIDE SEQUENCE</scope>
    <source>
        <strain evidence="7">LC</strain>
    </source>
</reference>
<keyword evidence="3 6" id="KW-1133">Transmembrane helix</keyword>
<proteinExistence type="predicted"/>
<dbReference type="Proteomes" id="UP000748531">
    <property type="component" value="Unassembled WGS sequence"/>
</dbReference>
<feature type="transmembrane region" description="Helical" evidence="6">
    <location>
        <begin position="40"/>
        <end position="60"/>
    </location>
</feature>
<comment type="caution">
    <text evidence="7">The sequence shown here is derived from an EMBL/GenBank/DDBJ whole genome shotgun (WGS) entry which is preliminary data.</text>
</comment>
<evidence type="ECO:0000256" key="5">
    <source>
        <dbReference type="SAM" id="MobiDB-lite"/>
    </source>
</evidence>
<comment type="subcellular location">
    <subcellularLocation>
        <location evidence="1">Membrane</location>
        <topology evidence="1">Multi-pass membrane protein</topology>
    </subcellularLocation>
</comment>
<feature type="compositionally biased region" description="Basic and acidic residues" evidence="5">
    <location>
        <begin position="431"/>
        <end position="441"/>
    </location>
</feature>
<evidence type="ECO:0000256" key="1">
    <source>
        <dbReference type="ARBA" id="ARBA00004141"/>
    </source>
</evidence>
<keyword evidence="2 6" id="KW-0812">Transmembrane</keyword>
<feature type="transmembrane region" description="Helical" evidence="6">
    <location>
        <begin position="245"/>
        <end position="266"/>
    </location>
</feature>
<evidence type="ECO:0000313" key="7">
    <source>
        <dbReference type="EMBL" id="KAF5402211.1"/>
    </source>
</evidence>
<evidence type="ECO:0000256" key="4">
    <source>
        <dbReference type="ARBA" id="ARBA00023136"/>
    </source>
</evidence>
<name>A0A8J4TIL4_9TREM</name>
<gene>
    <name evidence="7" type="ORF">PHET_04344</name>
</gene>
<feature type="region of interest" description="Disordered" evidence="5">
    <location>
        <begin position="399"/>
        <end position="441"/>
    </location>
</feature>
<feature type="transmembrane region" description="Helical" evidence="6">
    <location>
        <begin position="6"/>
        <end position="28"/>
    </location>
</feature>
<feature type="transmembrane region" description="Helical" evidence="6">
    <location>
        <begin position="278"/>
        <end position="299"/>
    </location>
</feature>
<evidence type="ECO:0000256" key="3">
    <source>
        <dbReference type="ARBA" id="ARBA00022989"/>
    </source>
</evidence>
<dbReference type="OrthoDB" id="5348404at2759"/>